<protein>
    <submittedName>
        <fullName evidence="1">Uncharacterized protein</fullName>
    </submittedName>
</protein>
<organism evidence="1 2">
    <name type="scientific">Rhizopus microsporus ATCC 52813</name>
    <dbReference type="NCBI Taxonomy" id="1340429"/>
    <lineage>
        <taxon>Eukaryota</taxon>
        <taxon>Fungi</taxon>
        <taxon>Fungi incertae sedis</taxon>
        <taxon>Mucoromycota</taxon>
        <taxon>Mucoromycotina</taxon>
        <taxon>Mucoromycetes</taxon>
        <taxon>Mucorales</taxon>
        <taxon>Mucorineae</taxon>
        <taxon>Rhizopodaceae</taxon>
        <taxon>Rhizopus</taxon>
    </lineage>
</organism>
<evidence type="ECO:0000313" key="1">
    <source>
        <dbReference type="EMBL" id="PHZ14972.1"/>
    </source>
</evidence>
<dbReference type="RefSeq" id="XP_023468680.1">
    <property type="nucleotide sequence ID" value="XM_023608405.1"/>
</dbReference>
<name>A0A2G4T1T8_RHIZD</name>
<proteinExistence type="predicted"/>
<dbReference type="EMBL" id="KZ303845">
    <property type="protein sequence ID" value="PHZ14972.1"/>
    <property type="molecule type" value="Genomic_DNA"/>
</dbReference>
<evidence type="ECO:0000313" key="2">
    <source>
        <dbReference type="Proteomes" id="UP000242254"/>
    </source>
</evidence>
<dbReference type="AlphaFoldDB" id="A0A2G4T1T8"/>
<reference evidence="1 2" key="1">
    <citation type="journal article" date="2016" name="Proc. Natl. Acad. Sci. U.S.A.">
        <title>Lipid metabolic changes in an early divergent fungus govern the establishment of a mutualistic symbiosis with endobacteria.</title>
        <authorList>
            <person name="Lastovetsky O.A."/>
            <person name="Gaspar M.L."/>
            <person name="Mondo S.J."/>
            <person name="LaButti K.M."/>
            <person name="Sandor L."/>
            <person name="Grigoriev I.V."/>
            <person name="Henry S.A."/>
            <person name="Pawlowska T.E."/>
        </authorList>
    </citation>
    <scope>NUCLEOTIDE SEQUENCE [LARGE SCALE GENOMIC DNA]</scope>
    <source>
        <strain evidence="1 2">ATCC 52813</strain>
    </source>
</reference>
<accession>A0A2G4T1T8</accession>
<keyword evidence="2" id="KW-1185">Reference proteome</keyword>
<dbReference type="Proteomes" id="UP000242254">
    <property type="component" value="Unassembled WGS sequence"/>
</dbReference>
<sequence length="162" mass="18455">MGVNLSKVNDTNILKRYKAIQQYPKRIDISMIGYPTNFRATYISCTNCPIAEQTTISLSDEKKPIPMPDVIEHVHQSITSLQETEKREPCYMMTIGQNEQIKSSLSTLSDLSNTGITSSDPDAVSLVDLYSESDFKAKIDAQIREILEKRPRHTRRRYIVSL</sequence>
<dbReference type="GeneID" id="35439395"/>
<gene>
    <name evidence="1" type="ORF">RHIMIDRAFT_235729</name>
</gene>